<name>A0AAN7DAB0_9FUNG</name>
<dbReference type="Proteomes" id="UP001304243">
    <property type="component" value="Unassembled WGS sequence"/>
</dbReference>
<protein>
    <submittedName>
        <fullName evidence="1">Uncharacterized protein</fullName>
    </submittedName>
</protein>
<dbReference type="RefSeq" id="XP_064679784.1">
    <property type="nucleotide sequence ID" value="XM_064832081.1"/>
</dbReference>
<comment type="caution">
    <text evidence="1">The sequence shown here is derived from an EMBL/GenBank/DDBJ whole genome shotgun (WGS) entry which is preliminary data.</text>
</comment>
<reference evidence="1 2" key="1">
    <citation type="submission" date="2022-11" db="EMBL/GenBank/DDBJ databases">
        <title>Mucor velutinosus strain NIH1002 WGS.</title>
        <authorList>
            <person name="Subramanian P."/>
            <person name="Mullikin J.C."/>
            <person name="Segre J.A."/>
            <person name="Zelazny A.M."/>
        </authorList>
    </citation>
    <scope>NUCLEOTIDE SEQUENCE [LARGE SCALE GENOMIC DNA]</scope>
    <source>
        <strain evidence="1 2">NIH1002</strain>
    </source>
</reference>
<proteinExistence type="predicted"/>
<dbReference type="EMBL" id="JASEJX010000019">
    <property type="protein sequence ID" value="KAK4513118.1"/>
    <property type="molecule type" value="Genomic_DNA"/>
</dbReference>
<evidence type="ECO:0000313" key="2">
    <source>
        <dbReference type="Proteomes" id="UP001304243"/>
    </source>
</evidence>
<accession>A0AAN7DAB0</accession>
<dbReference type="GeneID" id="89956598"/>
<dbReference type="AlphaFoldDB" id="A0AAN7DAB0"/>
<organism evidence="1 2">
    <name type="scientific">Mucor velutinosus</name>
    <dbReference type="NCBI Taxonomy" id="708070"/>
    <lineage>
        <taxon>Eukaryota</taxon>
        <taxon>Fungi</taxon>
        <taxon>Fungi incertae sedis</taxon>
        <taxon>Mucoromycota</taxon>
        <taxon>Mucoromycotina</taxon>
        <taxon>Mucoromycetes</taxon>
        <taxon>Mucorales</taxon>
        <taxon>Mucorineae</taxon>
        <taxon>Mucoraceae</taxon>
        <taxon>Mucor</taxon>
    </lineage>
</organism>
<keyword evidence="2" id="KW-1185">Reference proteome</keyword>
<sequence length="135" mass="15444">MHQLSTHPECGFFRDFLALPLFDISSSTTRESLHSLSSTLGSDAANISPMLLMEDFNYHATSYLTDDSEDSEFDPNIINSGAELHRHFHRPINSHFFECTHSREEGPLLPTYRRRSGQSTIDHLYATSFLFQHLP</sequence>
<evidence type="ECO:0000313" key="1">
    <source>
        <dbReference type="EMBL" id="KAK4513118.1"/>
    </source>
</evidence>
<gene>
    <name evidence="1" type="ORF">ATC70_012912</name>
</gene>